<protein>
    <submittedName>
        <fullName evidence="2">Uncharacterized protein</fullName>
    </submittedName>
</protein>
<dbReference type="InterPro" id="IPR036397">
    <property type="entry name" value="RNaseH_sf"/>
</dbReference>
<keyword evidence="1" id="KW-0732">Signal</keyword>
<dbReference type="Proteomes" id="UP000626092">
    <property type="component" value="Unassembled WGS sequence"/>
</dbReference>
<dbReference type="OrthoDB" id="10486404at2759"/>
<comment type="caution">
    <text evidence="2">The sequence shown here is derived from an EMBL/GenBank/DDBJ whole genome shotgun (WGS) entry which is preliminary data.</text>
</comment>
<name>A0A834LH45_RHOSS</name>
<gene>
    <name evidence="2" type="ORF">RHSIM_Rhsim09G0102600</name>
</gene>
<keyword evidence="3" id="KW-1185">Reference proteome</keyword>
<sequence>MPKRILAANGASSTALATVKVLCSFLSFAASSWMPTPKKNPCIIFFKVGIQDDAAKLKKENGTLMVANAEELAPLVAKIYFNEQLESKKYKNLESTSLNMLVQLMLKLEFEKLDDGRMSEE</sequence>
<feature type="signal peptide" evidence="1">
    <location>
        <begin position="1"/>
        <end position="31"/>
    </location>
</feature>
<organism evidence="2 3">
    <name type="scientific">Rhododendron simsii</name>
    <name type="common">Sims's rhododendron</name>
    <dbReference type="NCBI Taxonomy" id="118357"/>
    <lineage>
        <taxon>Eukaryota</taxon>
        <taxon>Viridiplantae</taxon>
        <taxon>Streptophyta</taxon>
        <taxon>Embryophyta</taxon>
        <taxon>Tracheophyta</taxon>
        <taxon>Spermatophyta</taxon>
        <taxon>Magnoliopsida</taxon>
        <taxon>eudicotyledons</taxon>
        <taxon>Gunneridae</taxon>
        <taxon>Pentapetalae</taxon>
        <taxon>asterids</taxon>
        <taxon>Ericales</taxon>
        <taxon>Ericaceae</taxon>
        <taxon>Ericoideae</taxon>
        <taxon>Rhodoreae</taxon>
        <taxon>Rhododendron</taxon>
    </lineage>
</organism>
<feature type="chain" id="PRO_5032270324" evidence="1">
    <location>
        <begin position="32"/>
        <end position="121"/>
    </location>
</feature>
<accession>A0A834LH45</accession>
<proteinExistence type="predicted"/>
<dbReference type="EMBL" id="WJXA01000009">
    <property type="protein sequence ID" value="KAF7133381.1"/>
    <property type="molecule type" value="Genomic_DNA"/>
</dbReference>
<evidence type="ECO:0000313" key="2">
    <source>
        <dbReference type="EMBL" id="KAF7133381.1"/>
    </source>
</evidence>
<dbReference type="Gene3D" id="3.30.420.10">
    <property type="entry name" value="Ribonuclease H-like superfamily/Ribonuclease H"/>
    <property type="match status" value="1"/>
</dbReference>
<dbReference type="AlphaFoldDB" id="A0A834LH45"/>
<reference evidence="2" key="1">
    <citation type="submission" date="2019-11" db="EMBL/GenBank/DDBJ databases">
        <authorList>
            <person name="Liu Y."/>
            <person name="Hou J."/>
            <person name="Li T.-Q."/>
            <person name="Guan C.-H."/>
            <person name="Wu X."/>
            <person name="Wu H.-Z."/>
            <person name="Ling F."/>
            <person name="Zhang R."/>
            <person name="Shi X.-G."/>
            <person name="Ren J.-P."/>
            <person name="Chen E.-F."/>
            <person name="Sun J.-M."/>
        </authorList>
    </citation>
    <scope>NUCLEOTIDE SEQUENCE</scope>
    <source>
        <strain evidence="2">Adult_tree_wgs_1</strain>
        <tissue evidence="2">Leaves</tissue>
    </source>
</reference>
<evidence type="ECO:0000256" key="1">
    <source>
        <dbReference type="SAM" id="SignalP"/>
    </source>
</evidence>
<evidence type="ECO:0000313" key="3">
    <source>
        <dbReference type="Proteomes" id="UP000626092"/>
    </source>
</evidence>
<dbReference type="GO" id="GO:0003676">
    <property type="term" value="F:nucleic acid binding"/>
    <property type="evidence" value="ECO:0007669"/>
    <property type="project" value="InterPro"/>
</dbReference>